<evidence type="ECO:0000313" key="1">
    <source>
        <dbReference type="EMBL" id="KAG0423175.1"/>
    </source>
</evidence>
<organism evidence="1 2">
    <name type="scientific">Ixodes persulcatus</name>
    <name type="common">Taiga tick</name>
    <dbReference type="NCBI Taxonomy" id="34615"/>
    <lineage>
        <taxon>Eukaryota</taxon>
        <taxon>Metazoa</taxon>
        <taxon>Ecdysozoa</taxon>
        <taxon>Arthropoda</taxon>
        <taxon>Chelicerata</taxon>
        <taxon>Arachnida</taxon>
        <taxon>Acari</taxon>
        <taxon>Parasitiformes</taxon>
        <taxon>Ixodida</taxon>
        <taxon>Ixodoidea</taxon>
        <taxon>Ixodidae</taxon>
        <taxon>Ixodinae</taxon>
        <taxon>Ixodes</taxon>
    </lineage>
</organism>
<reference evidence="1 2" key="1">
    <citation type="journal article" date="2020" name="Cell">
        <title>Large-Scale Comparative Analyses of Tick Genomes Elucidate Their Genetic Diversity and Vector Capacities.</title>
        <authorList>
            <consortium name="Tick Genome and Microbiome Consortium (TIGMIC)"/>
            <person name="Jia N."/>
            <person name="Wang J."/>
            <person name="Shi W."/>
            <person name="Du L."/>
            <person name="Sun Y."/>
            <person name="Zhan W."/>
            <person name="Jiang J.F."/>
            <person name="Wang Q."/>
            <person name="Zhang B."/>
            <person name="Ji P."/>
            <person name="Bell-Sakyi L."/>
            <person name="Cui X.M."/>
            <person name="Yuan T.T."/>
            <person name="Jiang B.G."/>
            <person name="Yang W.F."/>
            <person name="Lam T.T."/>
            <person name="Chang Q.C."/>
            <person name="Ding S.J."/>
            <person name="Wang X.J."/>
            <person name="Zhu J.G."/>
            <person name="Ruan X.D."/>
            <person name="Zhao L."/>
            <person name="Wei J.T."/>
            <person name="Ye R.Z."/>
            <person name="Que T.C."/>
            <person name="Du C.H."/>
            <person name="Zhou Y.H."/>
            <person name="Cheng J.X."/>
            <person name="Dai P.F."/>
            <person name="Guo W.B."/>
            <person name="Han X.H."/>
            <person name="Huang E.J."/>
            <person name="Li L.F."/>
            <person name="Wei W."/>
            <person name="Gao Y.C."/>
            <person name="Liu J.Z."/>
            <person name="Shao H.Z."/>
            <person name="Wang X."/>
            <person name="Wang C.C."/>
            <person name="Yang T.C."/>
            <person name="Huo Q.B."/>
            <person name="Li W."/>
            <person name="Chen H.Y."/>
            <person name="Chen S.E."/>
            <person name="Zhou L.G."/>
            <person name="Ni X.B."/>
            <person name="Tian J.H."/>
            <person name="Sheng Y."/>
            <person name="Liu T."/>
            <person name="Pan Y.S."/>
            <person name="Xia L.Y."/>
            <person name="Li J."/>
            <person name="Zhao F."/>
            <person name="Cao W.C."/>
        </authorList>
    </citation>
    <scope>NUCLEOTIDE SEQUENCE [LARGE SCALE GENOMIC DNA]</scope>
    <source>
        <strain evidence="1">Iper-2018</strain>
    </source>
</reference>
<evidence type="ECO:0000313" key="2">
    <source>
        <dbReference type="Proteomes" id="UP000805193"/>
    </source>
</evidence>
<proteinExistence type="predicted"/>
<name>A0AC60PQ59_IXOPE</name>
<gene>
    <name evidence="1" type="ORF">HPB47_001029</name>
</gene>
<comment type="caution">
    <text evidence="1">The sequence shown here is derived from an EMBL/GenBank/DDBJ whole genome shotgun (WGS) entry which is preliminary data.</text>
</comment>
<dbReference type="EMBL" id="JABSTQ010010137">
    <property type="protein sequence ID" value="KAG0423175.1"/>
    <property type="molecule type" value="Genomic_DNA"/>
</dbReference>
<dbReference type="Proteomes" id="UP000805193">
    <property type="component" value="Unassembled WGS sequence"/>
</dbReference>
<keyword evidence="2" id="KW-1185">Reference proteome</keyword>
<sequence>MRAQRGPVRPPTAPAAARKAARGQVHSANRRGGRPPGPGARRSTARRRRLSAVHGSLGRLPACLAEQTEPRGGGTPIRDSSKTDATKRENREPAGPGRSAPLRVSGGSRGGHVLSAR</sequence>
<protein>
    <submittedName>
        <fullName evidence="1">Uncharacterized protein</fullName>
    </submittedName>
</protein>
<accession>A0AC60PQ59</accession>